<accession>A0A367ZIM4</accession>
<feature type="region of interest" description="Disordered" evidence="1">
    <location>
        <begin position="1"/>
        <end position="46"/>
    </location>
</feature>
<sequence>MRQTGRSLTSAPRPSRSAGPRHPTLSAEIRRHGSNRRHGERPMVTA</sequence>
<feature type="compositionally biased region" description="Polar residues" evidence="1">
    <location>
        <begin position="1"/>
        <end position="12"/>
    </location>
</feature>
<evidence type="ECO:0000313" key="2">
    <source>
        <dbReference type="EMBL" id="RCK77983.1"/>
    </source>
</evidence>
<dbReference type="AlphaFoldDB" id="A0A367ZIM4"/>
<dbReference type="EMBL" id="QOQW01000029">
    <property type="protein sequence ID" value="RCK77983.1"/>
    <property type="molecule type" value="Genomic_DNA"/>
</dbReference>
<name>A0A367ZIM4_9BACT</name>
<dbReference type="Proteomes" id="UP000252355">
    <property type="component" value="Unassembled WGS sequence"/>
</dbReference>
<comment type="caution">
    <text evidence="2">The sequence shown here is derived from an EMBL/GenBank/DDBJ whole genome shotgun (WGS) entry which is preliminary data.</text>
</comment>
<proteinExistence type="predicted"/>
<reference evidence="2 3" key="1">
    <citation type="submission" date="2018-05" db="EMBL/GenBank/DDBJ databases">
        <title>A metagenomic window into the 2 km-deep terrestrial subsurface aquifer revealed taxonomically and functionally diverse microbial community comprising novel uncultured bacterial lineages.</title>
        <authorList>
            <person name="Kadnikov V.V."/>
            <person name="Mardanov A.V."/>
            <person name="Beletsky A.V."/>
            <person name="Banks D."/>
            <person name="Pimenov N.V."/>
            <person name="Frank Y.A."/>
            <person name="Karnachuk O.V."/>
            <person name="Ravin N.V."/>
        </authorList>
    </citation>
    <scope>NUCLEOTIDE SEQUENCE [LARGE SCALE GENOMIC DNA]</scope>
    <source>
        <strain evidence="2">BY5</strain>
    </source>
</reference>
<protein>
    <submittedName>
        <fullName evidence="2">Uncharacterized protein</fullName>
    </submittedName>
</protein>
<evidence type="ECO:0000313" key="3">
    <source>
        <dbReference type="Proteomes" id="UP000252355"/>
    </source>
</evidence>
<gene>
    <name evidence="2" type="ORF">OZSIB_1892</name>
</gene>
<evidence type="ECO:0000256" key="1">
    <source>
        <dbReference type="SAM" id="MobiDB-lite"/>
    </source>
</evidence>
<organism evidence="2 3">
    <name type="scientific">Candidatus Ozemobacter sibiricus</name>
    <dbReference type="NCBI Taxonomy" id="2268124"/>
    <lineage>
        <taxon>Bacteria</taxon>
        <taxon>Candidatus Ozemobacteria</taxon>
        <taxon>Candidatus Ozemobacterales</taxon>
        <taxon>Candidatus Ozemobacteraceae</taxon>
        <taxon>Candidatus Ozemobacter</taxon>
    </lineage>
</organism>